<dbReference type="Gene3D" id="3.30.200.20">
    <property type="entry name" value="Phosphorylase Kinase, domain 1"/>
    <property type="match status" value="1"/>
</dbReference>
<dbReference type="InterPro" id="IPR017441">
    <property type="entry name" value="Protein_kinase_ATP_BS"/>
</dbReference>
<dbReference type="EMBL" id="KK914540">
    <property type="protein sequence ID" value="KDP33401.1"/>
    <property type="molecule type" value="Genomic_DNA"/>
</dbReference>
<dbReference type="OrthoDB" id="1649349at2759"/>
<name>A0A067KB03_JATCU</name>
<dbReference type="InterPro" id="IPR051716">
    <property type="entry name" value="Plant_RL_S/T_kinase"/>
</dbReference>
<dbReference type="AlphaFoldDB" id="A0A067KB03"/>
<keyword evidence="10" id="KW-0732">Signal</keyword>
<evidence type="ECO:0000313" key="25">
    <source>
        <dbReference type="Proteomes" id="UP000027138"/>
    </source>
</evidence>
<evidence type="ECO:0000256" key="18">
    <source>
        <dbReference type="ARBA" id="ARBA00023180"/>
    </source>
</evidence>
<evidence type="ECO:0000256" key="13">
    <source>
        <dbReference type="ARBA" id="ARBA00022777"/>
    </source>
</evidence>
<keyword evidence="16 22" id="KW-0472">Membrane</keyword>
<dbReference type="PROSITE" id="PS00107">
    <property type="entry name" value="PROTEIN_KINASE_ATP"/>
    <property type="match status" value="1"/>
</dbReference>
<dbReference type="Pfam" id="PF00560">
    <property type="entry name" value="LRR_1"/>
    <property type="match status" value="7"/>
</dbReference>
<organism evidence="24 25">
    <name type="scientific">Jatropha curcas</name>
    <name type="common">Barbados nut</name>
    <dbReference type="NCBI Taxonomy" id="180498"/>
    <lineage>
        <taxon>Eukaryota</taxon>
        <taxon>Viridiplantae</taxon>
        <taxon>Streptophyta</taxon>
        <taxon>Embryophyta</taxon>
        <taxon>Tracheophyta</taxon>
        <taxon>Spermatophyta</taxon>
        <taxon>Magnoliopsida</taxon>
        <taxon>eudicotyledons</taxon>
        <taxon>Gunneridae</taxon>
        <taxon>Pentapetalae</taxon>
        <taxon>rosids</taxon>
        <taxon>fabids</taxon>
        <taxon>Malpighiales</taxon>
        <taxon>Euphorbiaceae</taxon>
        <taxon>Crotonoideae</taxon>
        <taxon>Jatropheae</taxon>
        <taxon>Jatropha</taxon>
    </lineage>
</organism>
<dbReference type="GO" id="GO:0005886">
    <property type="term" value="C:plasma membrane"/>
    <property type="evidence" value="ECO:0007669"/>
    <property type="project" value="UniProtKB-SubCell"/>
</dbReference>
<keyword evidence="17" id="KW-0675">Receptor</keyword>
<dbReference type="InterPro" id="IPR000719">
    <property type="entry name" value="Prot_kinase_dom"/>
</dbReference>
<evidence type="ECO:0000256" key="21">
    <source>
        <dbReference type="PROSITE-ProRule" id="PRU10141"/>
    </source>
</evidence>
<evidence type="ECO:0000256" key="4">
    <source>
        <dbReference type="ARBA" id="ARBA00022475"/>
    </source>
</evidence>
<dbReference type="Gene3D" id="3.80.10.10">
    <property type="entry name" value="Ribonuclease Inhibitor"/>
    <property type="match status" value="3"/>
</dbReference>
<keyword evidence="25" id="KW-1185">Reference proteome</keyword>
<dbReference type="SUPFAM" id="SSF56112">
    <property type="entry name" value="Protein kinase-like (PK-like)"/>
    <property type="match status" value="1"/>
</dbReference>
<evidence type="ECO:0000256" key="9">
    <source>
        <dbReference type="ARBA" id="ARBA00022692"/>
    </source>
</evidence>
<evidence type="ECO:0000256" key="7">
    <source>
        <dbReference type="ARBA" id="ARBA00022614"/>
    </source>
</evidence>
<keyword evidence="8" id="KW-0808">Transferase</keyword>
<dbReference type="Pfam" id="PF07714">
    <property type="entry name" value="PK_Tyr_Ser-Thr"/>
    <property type="match status" value="1"/>
</dbReference>
<dbReference type="SMART" id="SM00369">
    <property type="entry name" value="LRR_TYP"/>
    <property type="match status" value="7"/>
</dbReference>
<dbReference type="FunFam" id="3.80.10.10:FF:000288">
    <property type="entry name" value="LRR receptor-like serine/threonine-protein kinase EFR"/>
    <property type="match status" value="1"/>
</dbReference>
<dbReference type="FunFam" id="1.10.510.10:FF:000358">
    <property type="entry name" value="Putative leucine-rich repeat receptor-like serine/threonine-protein kinase"/>
    <property type="match status" value="1"/>
</dbReference>
<keyword evidence="9 22" id="KW-0812">Transmembrane</keyword>
<evidence type="ECO:0000256" key="19">
    <source>
        <dbReference type="ARBA" id="ARBA00047899"/>
    </source>
</evidence>
<dbReference type="PROSITE" id="PS50011">
    <property type="entry name" value="PROTEIN_KINASE_DOM"/>
    <property type="match status" value="1"/>
</dbReference>
<evidence type="ECO:0000256" key="20">
    <source>
        <dbReference type="ARBA" id="ARBA00048679"/>
    </source>
</evidence>
<evidence type="ECO:0000256" key="14">
    <source>
        <dbReference type="ARBA" id="ARBA00022840"/>
    </source>
</evidence>
<evidence type="ECO:0000256" key="8">
    <source>
        <dbReference type="ARBA" id="ARBA00022679"/>
    </source>
</evidence>
<dbReference type="InterPro" id="IPR011009">
    <property type="entry name" value="Kinase-like_dom_sf"/>
</dbReference>
<evidence type="ECO:0000259" key="23">
    <source>
        <dbReference type="PROSITE" id="PS50011"/>
    </source>
</evidence>
<keyword evidence="15 22" id="KW-1133">Transmembrane helix</keyword>
<keyword evidence="4" id="KW-1003">Cell membrane</keyword>
<dbReference type="Pfam" id="PF13855">
    <property type="entry name" value="LRR_8"/>
    <property type="match status" value="1"/>
</dbReference>
<keyword evidence="14 21" id="KW-0067">ATP-binding</keyword>
<dbReference type="GO" id="GO:0004674">
    <property type="term" value="F:protein serine/threonine kinase activity"/>
    <property type="evidence" value="ECO:0007669"/>
    <property type="project" value="UniProtKB-KW"/>
</dbReference>
<dbReference type="SUPFAM" id="SSF52047">
    <property type="entry name" value="RNI-like"/>
    <property type="match status" value="1"/>
</dbReference>
<dbReference type="InterPro" id="IPR003591">
    <property type="entry name" value="Leu-rich_rpt_typical-subtyp"/>
</dbReference>
<dbReference type="SMART" id="SM00220">
    <property type="entry name" value="S_TKc"/>
    <property type="match status" value="1"/>
</dbReference>
<dbReference type="GO" id="GO:0005524">
    <property type="term" value="F:ATP binding"/>
    <property type="evidence" value="ECO:0007669"/>
    <property type="project" value="UniProtKB-UniRule"/>
</dbReference>
<sequence>MQSPTSRINLQNNSFHGQIPEEIGNLRRIQDIELANNSFQGNIPSNLSRCSNLLQLRLFNNKLVGRIPMELGSLPKLELLVLAKNNLTGNIPPSIGNLSSIWLLSLGRNGFQGQIPKEISLLKNLQSFLFQENNLIGDIPSGIFNISKLEYCHGNKNKLNGSIPSDLGLTLPKLKHLVLQDNRFTGAIPISLSNASMLEQIDFVANKFSGFVPKQLGVLPHLRYVGFSNNQLQGDLSFIDSLTNCSNLKYLEFSSNFFKGTVPNSIANLSKDLEMLSVRENQLHNVIPLGVENLINLRFFLFGANYFSGPLLIDFGKFQRLHMLDLGGNKLTGTIPYSIGNLSFLTFLDLSFNNLHGSIPSSLGSCHNLNFLALSQNNLSGPIPSQLITLSSLSIVLDLSGNKLTGPVPSKIFTLNNLAQLDLSNNKLSGMIPNSIGKYLSLEQLYLQENSFGGNIPLVLTSLTGLRELDISSNNLSGQIPDSFANLHGLNYFNLSFNQLKGEVPKHGIFLNASVVSLQGNVGLCGGIPELKLPPCAFQTSNKNNRSFPLKVIISVVFAVIFFSLLICFWYRKKFTSKNISMPSFSHKFLRISYAELFKATNGFSVANIIGVGSYGSVYKGFLEQSRIQVAVKVLNLQQRGASNSFLSECQALRATRHRNLLKLLSVCSSIDSEGNDFKALIYEFMENGSLEKWLHAQSVGEDGQERESRNLKLIDRLNIAIDIATAIEYLHTGSSTIVIHGDLKPSNVLLDENMTAHIGDFGLAKIVSTIYGDTMNPSTSLAIKGSIGYVAPEYGMGEPVSKKGDVYSYGILLLEMFTGKRPTDDFFKDDLNLHTFVERSLPYEVTNIIDRNIILVEDGGESFKDAILFVLRIGVACTMEQPGERMEMQDVINELQKVKSSYLKGLLVQNPRNAYQFGGPSSSHI</sequence>
<accession>A0A067KB03</accession>
<protein>
    <recommendedName>
        <fullName evidence="3">non-specific serine/threonine protein kinase</fullName>
        <ecNumber evidence="3">2.7.11.1</ecNumber>
    </recommendedName>
</protein>
<gene>
    <name evidence="24" type="ORF">JCGZ_12857</name>
</gene>
<proteinExistence type="predicted"/>
<dbReference type="CDD" id="cd14066">
    <property type="entry name" value="STKc_IRAK"/>
    <property type="match status" value="1"/>
</dbReference>
<keyword evidence="13" id="KW-0418">Kinase</keyword>
<dbReference type="Proteomes" id="UP000027138">
    <property type="component" value="Unassembled WGS sequence"/>
</dbReference>
<comment type="subcellular location">
    <subcellularLocation>
        <location evidence="1">Cell membrane</location>
        <topology evidence="1">Single-pass membrane protein</topology>
    </subcellularLocation>
    <subcellularLocation>
        <location evidence="2">Membrane</location>
        <topology evidence="2">Single-pass type I membrane protein</topology>
    </subcellularLocation>
</comment>
<keyword evidence="18" id="KW-0325">Glycoprotein</keyword>
<dbReference type="EC" id="2.7.11.1" evidence="3"/>
<feature type="transmembrane region" description="Helical" evidence="22">
    <location>
        <begin position="548"/>
        <end position="571"/>
    </location>
</feature>
<evidence type="ECO:0000256" key="16">
    <source>
        <dbReference type="ARBA" id="ARBA00023136"/>
    </source>
</evidence>
<evidence type="ECO:0000256" key="5">
    <source>
        <dbReference type="ARBA" id="ARBA00022527"/>
    </source>
</evidence>
<dbReference type="InterPro" id="IPR001245">
    <property type="entry name" value="Ser-Thr/Tyr_kinase_cat_dom"/>
</dbReference>
<evidence type="ECO:0000256" key="10">
    <source>
        <dbReference type="ARBA" id="ARBA00022729"/>
    </source>
</evidence>
<evidence type="ECO:0000256" key="15">
    <source>
        <dbReference type="ARBA" id="ARBA00022989"/>
    </source>
</evidence>
<comment type="catalytic activity">
    <reaction evidence="19">
        <text>L-threonyl-[protein] + ATP = O-phospho-L-threonyl-[protein] + ADP + H(+)</text>
        <dbReference type="Rhea" id="RHEA:46608"/>
        <dbReference type="Rhea" id="RHEA-COMP:11060"/>
        <dbReference type="Rhea" id="RHEA-COMP:11605"/>
        <dbReference type="ChEBI" id="CHEBI:15378"/>
        <dbReference type="ChEBI" id="CHEBI:30013"/>
        <dbReference type="ChEBI" id="CHEBI:30616"/>
        <dbReference type="ChEBI" id="CHEBI:61977"/>
        <dbReference type="ChEBI" id="CHEBI:456216"/>
        <dbReference type="EC" id="2.7.11.1"/>
    </reaction>
</comment>
<dbReference type="PROSITE" id="PS00108">
    <property type="entry name" value="PROTEIN_KINASE_ST"/>
    <property type="match status" value="1"/>
</dbReference>
<dbReference type="FunFam" id="3.30.200.20:FF:000432">
    <property type="entry name" value="LRR receptor-like serine/threonine-protein kinase EFR"/>
    <property type="match status" value="1"/>
</dbReference>
<feature type="domain" description="Protein kinase" evidence="23">
    <location>
        <begin position="604"/>
        <end position="904"/>
    </location>
</feature>
<keyword evidence="6" id="KW-0597">Phosphoprotein</keyword>
<dbReference type="PANTHER" id="PTHR48053">
    <property type="entry name" value="LEUCINE RICH REPEAT FAMILY PROTEIN, EXPRESSED"/>
    <property type="match status" value="1"/>
</dbReference>
<evidence type="ECO:0000313" key="24">
    <source>
        <dbReference type="EMBL" id="KDP33401.1"/>
    </source>
</evidence>
<keyword evidence="7" id="KW-0433">Leucine-rich repeat</keyword>
<dbReference type="InterPro" id="IPR032675">
    <property type="entry name" value="LRR_dom_sf"/>
</dbReference>
<evidence type="ECO:0000256" key="3">
    <source>
        <dbReference type="ARBA" id="ARBA00012513"/>
    </source>
</evidence>
<evidence type="ECO:0000256" key="1">
    <source>
        <dbReference type="ARBA" id="ARBA00004162"/>
    </source>
</evidence>
<evidence type="ECO:0000256" key="11">
    <source>
        <dbReference type="ARBA" id="ARBA00022737"/>
    </source>
</evidence>
<keyword evidence="11" id="KW-0677">Repeat</keyword>
<dbReference type="PANTHER" id="PTHR48053:SF151">
    <property type="entry name" value="OS02G0216000 PROTEIN"/>
    <property type="match status" value="1"/>
</dbReference>
<feature type="binding site" evidence="21">
    <location>
        <position position="633"/>
    </location>
    <ligand>
        <name>ATP</name>
        <dbReference type="ChEBI" id="CHEBI:30616"/>
    </ligand>
</feature>
<dbReference type="InterPro" id="IPR001611">
    <property type="entry name" value="Leu-rich_rpt"/>
</dbReference>
<dbReference type="Gene3D" id="1.10.510.10">
    <property type="entry name" value="Transferase(Phosphotransferase) domain 1"/>
    <property type="match status" value="1"/>
</dbReference>
<keyword evidence="12 21" id="KW-0547">Nucleotide-binding</keyword>
<evidence type="ECO:0000256" key="17">
    <source>
        <dbReference type="ARBA" id="ARBA00023170"/>
    </source>
</evidence>
<dbReference type="FunFam" id="3.80.10.10:FF:000095">
    <property type="entry name" value="LRR receptor-like serine/threonine-protein kinase GSO1"/>
    <property type="match status" value="1"/>
</dbReference>
<evidence type="ECO:0000256" key="22">
    <source>
        <dbReference type="SAM" id="Phobius"/>
    </source>
</evidence>
<evidence type="ECO:0000256" key="12">
    <source>
        <dbReference type="ARBA" id="ARBA00022741"/>
    </source>
</evidence>
<dbReference type="InterPro" id="IPR008271">
    <property type="entry name" value="Ser/Thr_kinase_AS"/>
</dbReference>
<reference evidence="24 25" key="1">
    <citation type="journal article" date="2014" name="PLoS ONE">
        <title>Global Analysis of Gene Expression Profiles in Physic Nut (Jatropha curcas L.) Seedlings Exposed to Salt Stress.</title>
        <authorList>
            <person name="Zhang L."/>
            <person name="Zhang C."/>
            <person name="Wu P."/>
            <person name="Chen Y."/>
            <person name="Li M."/>
            <person name="Jiang H."/>
            <person name="Wu G."/>
        </authorList>
    </citation>
    <scope>NUCLEOTIDE SEQUENCE [LARGE SCALE GENOMIC DNA]</scope>
    <source>
        <strain evidence="25">cv. GZQX0401</strain>
        <tissue evidence="24">Young leaves</tissue>
    </source>
</reference>
<dbReference type="PRINTS" id="PR00019">
    <property type="entry name" value="LEURICHRPT"/>
</dbReference>
<comment type="catalytic activity">
    <reaction evidence="20">
        <text>L-seryl-[protein] + ATP = O-phospho-L-seryl-[protein] + ADP + H(+)</text>
        <dbReference type="Rhea" id="RHEA:17989"/>
        <dbReference type="Rhea" id="RHEA-COMP:9863"/>
        <dbReference type="Rhea" id="RHEA-COMP:11604"/>
        <dbReference type="ChEBI" id="CHEBI:15378"/>
        <dbReference type="ChEBI" id="CHEBI:29999"/>
        <dbReference type="ChEBI" id="CHEBI:30616"/>
        <dbReference type="ChEBI" id="CHEBI:83421"/>
        <dbReference type="ChEBI" id="CHEBI:456216"/>
        <dbReference type="EC" id="2.7.11.1"/>
    </reaction>
</comment>
<evidence type="ECO:0000256" key="6">
    <source>
        <dbReference type="ARBA" id="ARBA00022553"/>
    </source>
</evidence>
<dbReference type="SUPFAM" id="SSF52058">
    <property type="entry name" value="L domain-like"/>
    <property type="match status" value="1"/>
</dbReference>
<evidence type="ECO:0000256" key="2">
    <source>
        <dbReference type="ARBA" id="ARBA00004479"/>
    </source>
</evidence>
<keyword evidence="5" id="KW-0723">Serine/threonine-protein kinase</keyword>